<dbReference type="PANTHER" id="PTHR23402">
    <property type="entry name" value="PROTEASE FAMILY C15 PYROGLUTAMYL-PEPTIDASE I-RELATED"/>
    <property type="match status" value="1"/>
</dbReference>
<dbReference type="SUPFAM" id="SSF53182">
    <property type="entry name" value="Pyrrolidone carboxyl peptidase (pyroglutamate aminopeptidase)"/>
    <property type="match status" value="1"/>
</dbReference>
<evidence type="ECO:0000256" key="2">
    <source>
        <dbReference type="ARBA" id="ARBA00022490"/>
    </source>
</evidence>
<dbReference type="PRINTS" id="PR00706">
    <property type="entry name" value="PYROGLUPTASE"/>
</dbReference>
<evidence type="ECO:0000256" key="6">
    <source>
        <dbReference type="PROSITE-ProRule" id="PRU10077"/>
    </source>
</evidence>
<dbReference type="Proteomes" id="UP000647587">
    <property type="component" value="Unassembled WGS sequence"/>
</dbReference>
<dbReference type="InterPro" id="IPR016125">
    <property type="entry name" value="Peptidase_C15-like"/>
</dbReference>
<keyword evidence="8" id="KW-1185">Reference proteome</keyword>
<dbReference type="PIRSF" id="PIRSF015592">
    <property type="entry name" value="Prld-crbxl_pptds"/>
    <property type="match status" value="1"/>
</dbReference>
<comment type="caution">
    <text evidence="7">The sequence shown here is derived from an EMBL/GenBank/DDBJ whole genome shotgun (WGS) entry which is preliminary data.</text>
</comment>
<comment type="catalytic activity">
    <reaction evidence="6">
        <text>Release of an N-terminal pyroglutamyl group from a polypeptide, the second amino acid generally not being Pro.</text>
        <dbReference type="EC" id="3.4.19.3"/>
    </reaction>
</comment>
<evidence type="ECO:0000256" key="1">
    <source>
        <dbReference type="ARBA" id="ARBA00006641"/>
    </source>
</evidence>
<gene>
    <name evidence="7" type="primary">pcp</name>
    <name evidence="7" type="ORF">GCM10008955_16590</name>
</gene>
<dbReference type="InterPro" id="IPR000816">
    <property type="entry name" value="Peptidase_C15"/>
</dbReference>
<sequence length="186" mass="20002">MGDLRIHSALLLVEPQASMQALNRLINQLQPAGVLLTGLAAGRPQVTLERAAVNIMDFSIPDNAGGQYQDTPVCAEEDVPAAYLSSLPLRPILAAWREAGIPGHISDTAGLYVCNVVMYHALHELRLPGRPEVPCDFLHVPANSWVALSVPGDRPPLPYLSQEEITRAVQLAAQTMAQPEMVTVAA</sequence>
<dbReference type="InterPro" id="IPR036440">
    <property type="entry name" value="Peptidase_C15-like_sf"/>
</dbReference>
<evidence type="ECO:0000256" key="3">
    <source>
        <dbReference type="ARBA" id="ARBA00022670"/>
    </source>
</evidence>
<dbReference type="RefSeq" id="WP_308424649.1">
    <property type="nucleotide sequence ID" value="NZ_BMPP01000005.1"/>
</dbReference>
<dbReference type="Gene3D" id="3.40.630.20">
    <property type="entry name" value="Peptidase C15, pyroglutamyl peptidase I-like"/>
    <property type="match status" value="1"/>
</dbReference>
<protein>
    <recommendedName>
        <fullName evidence="6">Pyroglutamyl-peptidase I</fullName>
        <ecNumber evidence="6">3.4.19.3</ecNumber>
    </recommendedName>
</protein>
<proteinExistence type="inferred from homology"/>
<dbReference type="InterPro" id="IPR033694">
    <property type="entry name" value="PGPEP1_Cys_AS"/>
</dbReference>
<organism evidence="7 8">
    <name type="scientific">Deinococcus malanensis</name>
    <dbReference type="NCBI Taxonomy" id="1706855"/>
    <lineage>
        <taxon>Bacteria</taxon>
        <taxon>Thermotogati</taxon>
        <taxon>Deinococcota</taxon>
        <taxon>Deinococci</taxon>
        <taxon>Deinococcales</taxon>
        <taxon>Deinococcaceae</taxon>
        <taxon>Deinococcus</taxon>
    </lineage>
</organism>
<dbReference type="PANTHER" id="PTHR23402:SF1">
    <property type="entry name" value="PYROGLUTAMYL-PEPTIDASE I"/>
    <property type="match status" value="1"/>
</dbReference>
<dbReference type="EMBL" id="BMPP01000005">
    <property type="protein sequence ID" value="GGK23650.1"/>
    <property type="molecule type" value="Genomic_DNA"/>
</dbReference>
<reference evidence="8" key="1">
    <citation type="journal article" date="2019" name="Int. J. Syst. Evol. Microbiol.">
        <title>The Global Catalogue of Microorganisms (GCM) 10K type strain sequencing project: providing services to taxonomists for standard genome sequencing and annotation.</title>
        <authorList>
            <consortium name="The Broad Institute Genomics Platform"/>
            <consortium name="The Broad Institute Genome Sequencing Center for Infectious Disease"/>
            <person name="Wu L."/>
            <person name="Ma J."/>
        </authorList>
    </citation>
    <scope>NUCLEOTIDE SEQUENCE [LARGE SCALE GENOMIC DNA]</scope>
    <source>
        <strain evidence="8">JCM 30331</strain>
    </source>
</reference>
<keyword evidence="3" id="KW-0645">Protease</keyword>
<feature type="active site" evidence="6">
    <location>
        <position position="114"/>
    </location>
</feature>
<dbReference type="EC" id="3.4.19.3" evidence="6"/>
<keyword evidence="2" id="KW-0963">Cytoplasm</keyword>
<evidence type="ECO:0000313" key="8">
    <source>
        <dbReference type="Proteomes" id="UP000647587"/>
    </source>
</evidence>
<accession>A0ABQ2ETA6</accession>
<evidence type="ECO:0000256" key="5">
    <source>
        <dbReference type="ARBA" id="ARBA00022807"/>
    </source>
</evidence>
<dbReference type="Pfam" id="PF01470">
    <property type="entry name" value="Peptidase_C15"/>
    <property type="match status" value="1"/>
</dbReference>
<dbReference type="CDD" id="cd00501">
    <property type="entry name" value="Peptidase_C15"/>
    <property type="match status" value="1"/>
</dbReference>
<dbReference type="PROSITE" id="PS01334">
    <property type="entry name" value="PYRASE_CYS"/>
    <property type="match status" value="1"/>
</dbReference>
<name>A0ABQ2ETA6_9DEIO</name>
<comment type="similarity">
    <text evidence="1">Belongs to the peptidase C15 family.</text>
</comment>
<evidence type="ECO:0000256" key="4">
    <source>
        <dbReference type="ARBA" id="ARBA00022801"/>
    </source>
</evidence>
<keyword evidence="5" id="KW-0788">Thiol protease</keyword>
<evidence type="ECO:0000313" key="7">
    <source>
        <dbReference type="EMBL" id="GGK23650.1"/>
    </source>
</evidence>
<keyword evidence="4" id="KW-0378">Hydrolase</keyword>
<dbReference type="NCBIfam" id="NF009675">
    <property type="entry name" value="PRK13196.1"/>
    <property type="match status" value="1"/>
</dbReference>